<evidence type="ECO:0000313" key="3">
    <source>
        <dbReference type="EMBL" id="SLJ86944.1"/>
    </source>
</evidence>
<name>A0A1U6GTY0_9SPHN</name>
<dbReference type="InterPro" id="IPR003660">
    <property type="entry name" value="HAMP_dom"/>
</dbReference>
<dbReference type="Gene3D" id="6.10.340.10">
    <property type="match status" value="1"/>
</dbReference>
<proteinExistence type="predicted"/>
<dbReference type="PROSITE" id="PS50885">
    <property type="entry name" value="HAMP"/>
    <property type="match status" value="1"/>
</dbReference>
<evidence type="ECO:0000256" key="1">
    <source>
        <dbReference type="SAM" id="Phobius"/>
    </source>
</evidence>
<evidence type="ECO:0000313" key="4">
    <source>
        <dbReference type="Proteomes" id="UP000190989"/>
    </source>
</evidence>
<accession>A0A1U6GTY0</accession>
<dbReference type="STRING" id="428990.SAMN06295987_101426"/>
<keyword evidence="1" id="KW-0472">Membrane</keyword>
<feature type="domain" description="HAMP" evidence="2">
    <location>
        <begin position="225"/>
        <end position="277"/>
    </location>
</feature>
<keyword evidence="1" id="KW-0812">Transmembrane</keyword>
<dbReference type="Proteomes" id="UP000190989">
    <property type="component" value="Unassembled WGS sequence"/>
</dbReference>
<keyword evidence="1" id="KW-1133">Transmembrane helix</keyword>
<reference evidence="4" key="1">
    <citation type="submission" date="2017-02" db="EMBL/GenBank/DDBJ databases">
        <authorList>
            <person name="Varghese N."/>
            <person name="Submissions S."/>
        </authorList>
    </citation>
    <scope>NUCLEOTIDE SEQUENCE [LARGE SCALE GENOMIC DNA]</scope>
    <source>
        <strain evidence="4">SM117</strain>
    </source>
</reference>
<feature type="transmembrane region" description="Helical" evidence="1">
    <location>
        <begin position="12"/>
        <end position="35"/>
    </location>
</feature>
<sequence>MRPRSVPIKALLLRTFLPAVVVVAVLLAVLVYNWLYTSILEGFERKLVTTSALAGAMVDPEDHDALIAAAFKGGDSQAAEASAAYRRNVGPMRRIREELGLTYLYTQVNGGPQDILYILDASTGENHSPLGSSDDLPDETAEGLRRVEESGAIYVSPIEYQEQWGLLKTGAAPVWGAGGRIAASAGADVNVSVIQVATQNALFMSAMIGIGSVLACILVSLALVRRIAGPIEALTEETLQVAAGRRHSPTQGKAPREVTVLREALLERAAKISRELEARGRRSVQEDKCAHAQLLASGSGIPPGEPVILLSGTDRAIAWVPRDPADPRTVLAQRAMARLARAMAGNPALCSEWTSLADCETGSCLVVDGVAGSVEWHGKPQAGLRIAGRAADAGRFDPMERVSIVPVTGGDFVVWQGDAS</sequence>
<feature type="transmembrane region" description="Helical" evidence="1">
    <location>
        <begin position="201"/>
        <end position="224"/>
    </location>
</feature>
<dbReference type="GO" id="GO:0016020">
    <property type="term" value="C:membrane"/>
    <property type="evidence" value="ECO:0007669"/>
    <property type="project" value="InterPro"/>
</dbReference>
<evidence type="ECO:0000259" key="2">
    <source>
        <dbReference type="PROSITE" id="PS50885"/>
    </source>
</evidence>
<organism evidence="3 4">
    <name type="scientific">Novosphingobium mathurense</name>
    <dbReference type="NCBI Taxonomy" id="428990"/>
    <lineage>
        <taxon>Bacteria</taxon>
        <taxon>Pseudomonadati</taxon>
        <taxon>Pseudomonadota</taxon>
        <taxon>Alphaproteobacteria</taxon>
        <taxon>Sphingomonadales</taxon>
        <taxon>Sphingomonadaceae</taxon>
        <taxon>Novosphingobium</taxon>
    </lineage>
</organism>
<dbReference type="EMBL" id="FVZE01000001">
    <property type="protein sequence ID" value="SLJ86944.1"/>
    <property type="molecule type" value="Genomic_DNA"/>
</dbReference>
<dbReference type="AlphaFoldDB" id="A0A1U6GTY0"/>
<keyword evidence="4" id="KW-1185">Reference proteome</keyword>
<protein>
    <recommendedName>
        <fullName evidence="2">HAMP domain-containing protein</fullName>
    </recommendedName>
</protein>
<gene>
    <name evidence="3" type="ORF">SAMN06295987_101426</name>
</gene>
<dbReference type="RefSeq" id="WP_079729331.1">
    <property type="nucleotide sequence ID" value="NZ_FVZE01000001.1"/>
</dbReference>
<dbReference type="GO" id="GO:0007165">
    <property type="term" value="P:signal transduction"/>
    <property type="evidence" value="ECO:0007669"/>
    <property type="project" value="InterPro"/>
</dbReference>